<organism evidence="1 2">
    <name type="scientific">Tagetes erecta</name>
    <name type="common">African marigold</name>
    <dbReference type="NCBI Taxonomy" id="13708"/>
    <lineage>
        <taxon>Eukaryota</taxon>
        <taxon>Viridiplantae</taxon>
        <taxon>Streptophyta</taxon>
        <taxon>Embryophyta</taxon>
        <taxon>Tracheophyta</taxon>
        <taxon>Spermatophyta</taxon>
        <taxon>Magnoliopsida</taxon>
        <taxon>eudicotyledons</taxon>
        <taxon>Gunneridae</taxon>
        <taxon>Pentapetalae</taxon>
        <taxon>asterids</taxon>
        <taxon>campanulids</taxon>
        <taxon>Asterales</taxon>
        <taxon>Asteraceae</taxon>
        <taxon>Asteroideae</taxon>
        <taxon>Heliantheae alliance</taxon>
        <taxon>Tageteae</taxon>
        <taxon>Tagetes</taxon>
    </lineage>
</organism>
<name>A0AAD8LIE2_TARER</name>
<protein>
    <submittedName>
        <fullName evidence="1">Uncharacterized protein</fullName>
    </submittedName>
</protein>
<evidence type="ECO:0000313" key="2">
    <source>
        <dbReference type="Proteomes" id="UP001229421"/>
    </source>
</evidence>
<sequence>MDTFDISRIDREDKSGFSGVFFLSRKTKPSFSLIFQNSLLLHAHLFHRILFRLLTAITAVCRRGIDGNDGKRVWCFRFAYFVFGCLPPSPPLTVFSNADGGIDKGVWCALLYFTGRKLLILGFRMTIDLHVVVSGLNGRRWLSFLGDGCYDGDWMKPIYWVKSLVDDDDTWV</sequence>
<accession>A0AAD8LIE2</accession>
<dbReference type="Proteomes" id="UP001229421">
    <property type="component" value="Unassembled WGS sequence"/>
</dbReference>
<keyword evidence="2" id="KW-1185">Reference proteome</keyword>
<gene>
    <name evidence="1" type="ORF">QVD17_07203</name>
</gene>
<reference evidence="1" key="1">
    <citation type="journal article" date="2023" name="bioRxiv">
        <title>Improved chromosome-level genome assembly for marigold (Tagetes erecta).</title>
        <authorList>
            <person name="Jiang F."/>
            <person name="Yuan L."/>
            <person name="Wang S."/>
            <person name="Wang H."/>
            <person name="Xu D."/>
            <person name="Wang A."/>
            <person name="Fan W."/>
        </authorList>
    </citation>
    <scope>NUCLEOTIDE SEQUENCE</scope>
    <source>
        <strain evidence="1">WSJ</strain>
        <tissue evidence="1">Leaf</tissue>
    </source>
</reference>
<dbReference type="EMBL" id="JAUHHV010000001">
    <property type="protein sequence ID" value="KAK1441354.1"/>
    <property type="molecule type" value="Genomic_DNA"/>
</dbReference>
<dbReference type="AlphaFoldDB" id="A0AAD8LIE2"/>
<proteinExistence type="predicted"/>
<evidence type="ECO:0000313" key="1">
    <source>
        <dbReference type="EMBL" id="KAK1441354.1"/>
    </source>
</evidence>
<comment type="caution">
    <text evidence="1">The sequence shown here is derived from an EMBL/GenBank/DDBJ whole genome shotgun (WGS) entry which is preliminary data.</text>
</comment>